<dbReference type="EMBL" id="JADGJH010000831">
    <property type="protein sequence ID" value="KAJ3122155.1"/>
    <property type="molecule type" value="Genomic_DNA"/>
</dbReference>
<comment type="similarity">
    <text evidence="1 3">Belongs to the short-chain dehydrogenases/reductases (SDR) family.</text>
</comment>
<dbReference type="SMART" id="SM00822">
    <property type="entry name" value="PKS_KR"/>
    <property type="match status" value="1"/>
</dbReference>
<keyword evidence="2" id="KW-0560">Oxidoreductase</keyword>
<accession>A0AAD5XDJ7</accession>
<dbReference type="PANTHER" id="PTHR24322">
    <property type="entry name" value="PKSB"/>
    <property type="match status" value="1"/>
</dbReference>
<dbReference type="PRINTS" id="PR00080">
    <property type="entry name" value="SDRFAMILY"/>
</dbReference>
<evidence type="ECO:0000256" key="3">
    <source>
        <dbReference type="RuleBase" id="RU000363"/>
    </source>
</evidence>
<evidence type="ECO:0000313" key="5">
    <source>
        <dbReference type="EMBL" id="KAJ3122155.1"/>
    </source>
</evidence>
<name>A0AAD5XDJ7_9FUNG</name>
<dbReference type="SUPFAM" id="SSF51735">
    <property type="entry name" value="NAD(P)-binding Rossmann-fold domains"/>
    <property type="match status" value="1"/>
</dbReference>
<evidence type="ECO:0000313" key="6">
    <source>
        <dbReference type="Proteomes" id="UP001211907"/>
    </source>
</evidence>
<dbReference type="PANTHER" id="PTHR24322:SF736">
    <property type="entry name" value="RETINOL DEHYDROGENASE 10"/>
    <property type="match status" value="1"/>
</dbReference>
<dbReference type="AlphaFoldDB" id="A0AAD5XDJ7"/>
<dbReference type="GO" id="GO:0016616">
    <property type="term" value="F:oxidoreductase activity, acting on the CH-OH group of donors, NAD or NADP as acceptor"/>
    <property type="evidence" value="ECO:0007669"/>
    <property type="project" value="TreeGrafter"/>
</dbReference>
<proteinExistence type="inferred from homology"/>
<dbReference type="Gene3D" id="3.40.50.720">
    <property type="entry name" value="NAD(P)-binding Rossmann-like Domain"/>
    <property type="match status" value="1"/>
</dbReference>
<dbReference type="Proteomes" id="UP001211907">
    <property type="component" value="Unassembled WGS sequence"/>
</dbReference>
<dbReference type="InterPro" id="IPR057326">
    <property type="entry name" value="KR_dom"/>
</dbReference>
<sequence>MILETSTFLATILVLITSVLFLFKLANPAVFVDWSEEIVVVTGGSQGVGLAIVKRLLTKYKPKHVIILSIAPLTENFDSEKVTYFPCDVSDYIAVKKIGDRINEKIGVPTMLINNAGILGGKKFLDLEPSVIERVINVNLLGTMWTTKVFLPQMIESNHGHILNVSSLLGIGGIAGVAEYCASKFGVSGFTESMIQETKHTNVKFSGIYPGLISTDLFRGVKYRFDLFPTLSPEEVAEEILNILTNGRSAEVVIPWTANIGRAMKLVPVGVQNIIKDAAGANNSMNTYIPPDNKS</sequence>
<protein>
    <recommendedName>
        <fullName evidence="4">Ketoreductase domain-containing protein</fullName>
    </recommendedName>
</protein>
<evidence type="ECO:0000256" key="1">
    <source>
        <dbReference type="ARBA" id="ARBA00006484"/>
    </source>
</evidence>
<organism evidence="5 6">
    <name type="scientific">Physocladia obscura</name>
    <dbReference type="NCBI Taxonomy" id="109957"/>
    <lineage>
        <taxon>Eukaryota</taxon>
        <taxon>Fungi</taxon>
        <taxon>Fungi incertae sedis</taxon>
        <taxon>Chytridiomycota</taxon>
        <taxon>Chytridiomycota incertae sedis</taxon>
        <taxon>Chytridiomycetes</taxon>
        <taxon>Chytridiales</taxon>
        <taxon>Chytriomycetaceae</taxon>
        <taxon>Physocladia</taxon>
    </lineage>
</organism>
<comment type="caution">
    <text evidence="5">The sequence shown here is derived from an EMBL/GenBank/DDBJ whole genome shotgun (WGS) entry which is preliminary data.</text>
</comment>
<dbReference type="Pfam" id="PF00106">
    <property type="entry name" value="adh_short"/>
    <property type="match status" value="1"/>
</dbReference>
<dbReference type="InterPro" id="IPR036291">
    <property type="entry name" value="NAD(P)-bd_dom_sf"/>
</dbReference>
<feature type="domain" description="Ketoreductase" evidence="4">
    <location>
        <begin position="37"/>
        <end position="216"/>
    </location>
</feature>
<keyword evidence="6" id="KW-1185">Reference proteome</keyword>
<dbReference type="InterPro" id="IPR002347">
    <property type="entry name" value="SDR_fam"/>
</dbReference>
<gene>
    <name evidence="5" type="ORF">HK100_012113</name>
</gene>
<evidence type="ECO:0000256" key="2">
    <source>
        <dbReference type="ARBA" id="ARBA00023002"/>
    </source>
</evidence>
<dbReference type="PRINTS" id="PR00081">
    <property type="entry name" value="GDHRDH"/>
</dbReference>
<evidence type="ECO:0000259" key="4">
    <source>
        <dbReference type="SMART" id="SM00822"/>
    </source>
</evidence>
<reference evidence="5" key="1">
    <citation type="submission" date="2020-05" db="EMBL/GenBank/DDBJ databases">
        <title>Phylogenomic resolution of chytrid fungi.</title>
        <authorList>
            <person name="Stajich J.E."/>
            <person name="Amses K."/>
            <person name="Simmons R."/>
            <person name="Seto K."/>
            <person name="Myers J."/>
            <person name="Bonds A."/>
            <person name="Quandt C.A."/>
            <person name="Barry K."/>
            <person name="Liu P."/>
            <person name="Grigoriev I."/>
            <person name="Longcore J.E."/>
            <person name="James T.Y."/>
        </authorList>
    </citation>
    <scope>NUCLEOTIDE SEQUENCE</scope>
    <source>
        <strain evidence="5">JEL0513</strain>
    </source>
</reference>